<evidence type="ECO:0000313" key="4">
    <source>
        <dbReference type="Proteomes" id="UP001211907"/>
    </source>
</evidence>
<feature type="transmembrane region" description="Helical" evidence="2">
    <location>
        <begin position="81"/>
        <end position="105"/>
    </location>
</feature>
<feature type="transmembrane region" description="Helical" evidence="2">
    <location>
        <begin position="332"/>
        <end position="353"/>
    </location>
</feature>
<feature type="transmembrane region" description="Helical" evidence="2">
    <location>
        <begin position="164"/>
        <end position="184"/>
    </location>
</feature>
<feature type="transmembrane region" description="Helical" evidence="2">
    <location>
        <begin position="549"/>
        <end position="571"/>
    </location>
</feature>
<evidence type="ECO:0000256" key="1">
    <source>
        <dbReference type="SAM" id="MobiDB-lite"/>
    </source>
</evidence>
<evidence type="ECO:0000313" key="3">
    <source>
        <dbReference type="EMBL" id="KAJ3128972.1"/>
    </source>
</evidence>
<feature type="transmembrane region" description="Helical" evidence="2">
    <location>
        <begin position="125"/>
        <end position="143"/>
    </location>
</feature>
<dbReference type="EMBL" id="JADGJH010000441">
    <property type="protein sequence ID" value="KAJ3128972.1"/>
    <property type="molecule type" value="Genomic_DNA"/>
</dbReference>
<evidence type="ECO:0008006" key="5">
    <source>
        <dbReference type="Google" id="ProtNLM"/>
    </source>
</evidence>
<evidence type="ECO:0000256" key="2">
    <source>
        <dbReference type="SAM" id="Phobius"/>
    </source>
</evidence>
<organism evidence="3 4">
    <name type="scientific">Physocladia obscura</name>
    <dbReference type="NCBI Taxonomy" id="109957"/>
    <lineage>
        <taxon>Eukaryota</taxon>
        <taxon>Fungi</taxon>
        <taxon>Fungi incertae sedis</taxon>
        <taxon>Chytridiomycota</taxon>
        <taxon>Chytridiomycota incertae sedis</taxon>
        <taxon>Chytridiomycetes</taxon>
        <taxon>Chytridiales</taxon>
        <taxon>Chytriomycetaceae</taxon>
        <taxon>Physocladia</taxon>
    </lineage>
</organism>
<feature type="compositionally biased region" description="Polar residues" evidence="1">
    <location>
        <begin position="447"/>
        <end position="462"/>
    </location>
</feature>
<feature type="transmembrane region" description="Helical" evidence="2">
    <location>
        <begin position="287"/>
        <end position="312"/>
    </location>
</feature>
<protein>
    <recommendedName>
        <fullName evidence="5">Transmembrane protein</fullName>
    </recommendedName>
</protein>
<sequence length="581" mass="62215">MNSVSRSTSTSRITSRFTWMGQRITGVARRFQRQAALEKVVWIIALFASVLQILGLLIYARTHIFTPAIEWPNTVYHSDLLSPRLATLHAILSLVFIAGIAPVIFSLHSSWHSIHPHAPLSSSLVPFNIFWACIPVLTISSIPPMAADFYHMDRTARFSITPRLVMLAATISGCLFLYIVRVYAKRVVVQYVAMPRVQKRRSSSFLSNGSPLSGRSNVLGASNVADGKGADAKISSSISATNEWIKKMGTSFEAHVGVLGLICGGWGLGFLESLFSQSSTSISNDTVVWFAASTAYLNSTAITASAASAAVAAPGAFSATSSPYYAETAPKIFIIPVLYVIIQTCVSVTLMYWGAFGHGVKYLPPVTQQFSVSRRSLIRSLSDNTAHYAAIPEEECRSNSRNVTGISGNNKCCTYTKARSFPNPPAIAVMITPAMTTMADECEDGDNATTGSQRTSLDSVDSMTPMAVPGSSSSVDADNALETASVTSFDSGDNVSSSRRLIKAKRSSSSAAATIETALFGARGAFLRKRNGLVDSLTAANAVGKFQRLAFAMVAIVGSLVTGLVFAWLFVCVDSCGRGYN</sequence>
<dbReference type="AlphaFoldDB" id="A0AAD5T4C5"/>
<dbReference type="Proteomes" id="UP001211907">
    <property type="component" value="Unassembled WGS sequence"/>
</dbReference>
<feature type="region of interest" description="Disordered" evidence="1">
    <location>
        <begin position="442"/>
        <end position="476"/>
    </location>
</feature>
<comment type="caution">
    <text evidence="3">The sequence shown here is derived from an EMBL/GenBank/DDBJ whole genome shotgun (WGS) entry which is preliminary data.</text>
</comment>
<name>A0AAD5T4C5_9FUNG</name>
<feature type="transmembrane region" description="Helical" evidence="2">
    <location>
        <begin position="40"/>
        <end position="60"/>
    </location>
</feature>
<proteinExistence type="predicted"/>
<reference evidence="3" key="1">
    <citation type="submission" date="2020-05" db="EMBL/GenBank/DDBJ databases">
        <title>Phylogenomic resolution of chytrid fungi.</title>
        <authorList>
            <person name="Stajich J.E."/>
            <person name="Amses K."/>
            <person name="Simmons R."/>
            <person name="Seto K."/>
            <person name="Myers J."/>
            <person name="Bonds A."/>
            <person name="Quandt C.A."/>
            <person name="Barry K."/>
            <person name="Liu P."/>
            <person name="Grigoriev I."/>
            <person name="Longcore J.E."/>
            <person name="James T.Y."/>
        </authorList>
    </citation>
    <scope>NUCLEOTIDE SEQUENCE</scope>
    <source>
        <strain evidence="3">JEL0513</strain>
    </source>
</reference>
<keyword evidence="2" id="KW-1133">Transmembrane helix</keyword>
<keyword evidence="2" id="KW-0472">Membrane</keyword>
<keyword evidence="2" id="KW-0812">Transmembrane</keyword>
<gene>
    <name evidence="3" type="ORF">HK100_008877</name>
</gene>
<keyword evidence="4" id="KW-1185">Reference proteome</keyword>
<accession>A0AAD5T4C5</accession>